<gene>
    <name evidence="3" type="ORF">E6G98_10805</name>
    <name evidence="2" type="ORF">E6G99_12825</name>
</gene>
<evidence type="ECO:0000313" key="3">
    <source>
        <dbReference type="EMBL" id="TMJ09036.1"/>
    </source>
</evidence>
<evidence type="ECO:0000256" key="1">
    <source>
        <dbReference type="SAM" id="SignalP"/>
    </source>
</evidence>
<evidence type="ECO:0000313" key="5">
    <source>
        <dbReference type="Proteomes" id="UP000318661"/>
    </source>
</evidence>
<sequence length="189" mass="20611">MDRMGHIRRFRQRAGSLAIFLSVLLLALPGTAQATAGWQTYTHPQLGFSLSYPDGWAETNGPSGVAFMALGPAAAGGQSFRLNVNVTSEELPSGMNVEDYEAQNESGLGLLFTGYRRLRTDRLLIGSYPAVVRYYTWKRGDGVELYQLQLVTLAGSRGYVVTGTTTTASTRLADEAKLLVSILLTFRPK</sequence>
<reference evidence="4 5" key="1">
    <citation type="journal article" date="2019" name="Nat. Microbiol.">
        <title>Mediterranean grassland soil C-N compound turnover is dependent on rainfall and depth, and is mediated by genomically divergent microorganisms.</title>
        <authorList>
            <person name="Diamond S."/>
            <person name="Andeer P.F."/>
            <person name="Li Z."/>
            <person name="Crits-Christoph A."/>
            <person name="Burstein D."/>
            <person name="Anantharaman K."/>
            <person name="Lane K.R."/>
            <person name="Thomas B.C."/>
            <person name="Pan C."/>
            <person name="Northen T.R."/>
            <person name="Banfield J.F."/>
        </authorList>
    </citation>
    <scope>NUCLEOTIDE SEQUENCE [LARGE SCALE GENOMIC DNA]</scope>
    <source>
        <strain evidence="3">NP_1</strain>
        <strain evidence="2">NP_2</strain>
    </source>
</reference>
<protein>
    <submittedName>
        <fullName evidence="2">DUF1795 domain-containing protein</fullName>
    </submittedName>
</protein>
<proteinExistence type="predicted"/>
<feature type="signal peptide" evidence="1">
    <location>
        <begin position="1"/>
        <end position="34"/>
    </location>
</feature>
<dbReference type="Proteomes" id="UP000318661">
    <property type="component" value="Unassembled WGS sequence"/>
</dbReference>
<dbReference type="SUPFAM" id="SSF55724">
    <property type="entry name" value="Mog1p/PsbP-like"/>
    <property type="match status" value="1"/>
</dbReference>
<dbReference type="EMBL" id="VBAJ01000331">
    <property type="protein sequence ID" value="TMJ01196.1"/>
    <property type="molecule type" value="Genomic_DNA"/>
</dbReference>
<organism evidence="2 5">
    <name type="scientific">Candidatus Segetimicrobium genomatis</name>
    <dbReference type="NCBI Taxonomy" id="2569760"/>
    <lineage>
        <taxon>Bacteria</taxon>
        <taxon>Bacillati</taxon>
        <taxon>Candidatus Sysuimicrobiota</taxon>
        <taxon>Candidatus Sysuimicrobiia</taxon>
        <taxon>Candidatus Sysuimicrobiales</taxon>
        <taxon>Candidatus Segetimicrobiaceae</taxon>
        <taxon>Candidatus Segetimicrobium</taxon>
    </lineage>
</organism>
<dbReference type="InterPro" id="IPR016123">
    <property type="entry name" value="Mog1/PsbP_a/b/a-sand"/>
</dbReference>
<dbReference type="Gene3D" id="3.40.1000.10">
    <property type="entry name" value="Mog1/PsbP, alpha/beta/alpha sandwich"/>
    <property type="match status" value="1"/>
</dbReference>
<evidence type="ECO:0000313" key="4">
    <source>
        <dbReference type="Proteomes" id="UP000315217"/>
    </source>
</evidence>
<dbReference type="AlphaFoldDB" id="A0A537KZM8"/>
<name>A0A537KZM8_9BACT</name>
<accession>A0A537KZM8</accession>
<keyword evidence="1" id="KW-0732">Signal</keyword>
<comment type="caution">
    <text evidence="2">The sequence shown here is derived from an EMBL/GenBank/DDBJ whole genome shotgun (WGS) entry which is preliminary data.</text>
</comment>
<evidence type="ECO:0000313" key="2">
    <source>
        <dbReference type="EMBL" id="TMJ01196.1"/>
    </source>
</evidence>
<dbReference type="EMBL" id="VBAI01000169">
    <property type="protein sequence ID" value="TMJ09036.1"/>
    <property type="molecule type" value="Genomic_DNA"/>
</dbReference>
<dbReference type="Proteomes" id="UP000315217">
    <property type="component" value="Unassembled WGS sequence"/>
</dbReference>
<feature type="chain" id="PRO_5036134901" evidence="1">
    <location>
        <begin position="35"/>
        <end position="189"/>
    </location>
</feature>